<name>A0A1G2N746_9BACT</name>
<dbReference type="STRING" id="1802319.A2928_00170"/>
<accession>A0A1G2N746</accession>
<organism evidence="2 3">
    <name type="scientific">Candidatus Taylorbacteria bacterium RIFCSPLOWO2_01_FULL_45_15b</name>
    <dbReference type="NCBI Taxonomy" id="1802319"/>
    <lineage>
        <taxon>Bacteria</taxon>
        <taxon>Candidatus Tayloriibacteriota</taxon>
    </lineage>
</organism>
<dbReference type="InterPro" id="IPR027434">
    <property type="entry name" value="Homing_endonucl"/>
</dbReference>
<dbReference type="AlphaFoldDB" id="A0A1G2N746"/>
<dbReference type="Gene3D" id="3.10.28.10">
    <property type="entry name" value="Homing endonucleases"/>
    <property type="match status" value="1"/>
</dbReference>
<comment type="caution">
    <text evidence="2">The sequence shown here is derived from an EMBL/GenBank/DDBJ whole genome shotgun (WGS) entry which is preliminary data.</text>
</comment>
<reference evidence="2 3" key="1">
    <citation type="journal article" date="2016" name="Nat. Commun.">
        <title>Thousands of microbial genomes shed light on interconnected biogeochemical processes in an aquifer system.</title>
        <authorList>
            <person name="Anantharaman K."/>
            <person name="Brown C.T."/>
            <person name="Hug L.A."/>
            <person name="Sharon I."/>
            <person name="Castelle C.J."/>
            <person name="Probst A.J."/>
            <person name="Thomas B.C."/>
            <person name="Singh A."/>
            <person name="Wilkins M.J."/>
            <person name="Karaoz U."/>
            <person name="Brodie E.L."/>
            <person name="Williams K.H."/>
            <person name="Hubbard S.S."/>
            <person name="Banfield J.F."/>
        </authorList>
    </citation>
    <scope>NUCLEOTIDE SEQUENCE [LARGE SCALE GENOMIC DNA]</scope>
</reference>
<sequence length="220" mass="25571">MSHFAIQKSNRGPKPKRIIDETWSPNLAYAVGLLASDGCLTRAQHLIDLTSIDIEQLNNYKKCLGISTKITSKFSGIKNPAYRVQFKNVIFYHFLESVGLTPAKSRTINEVKLPNQYFFDFLRGLFDGDGCSYSYWDPRWRSSFMFYLSFTSASSLFVKWLKKKIEELSNCDGKISVNKKKDGRNPYYQLRFAKNNAKILVQKMYYSDSSIYLSRKKRIR</sequence>
<dbReference type="InterPro" id="IPR004860">
    <property type="entry name" value="LAGLIDADG_dom"/>
</dbReference>
<dbReference type="EMBL" id="MHRX01000056">
    <property type="protein sequence ID" value="OHA31997.1"/>
    <property type="molecule type" value="Genomic_DNA"/>
</dbReference>
<dbReference type="GO" id="GO:0004519">
    <property type="term" value="F:endonuclease activity"/>
    <property type="evidence" value="ECO:0007669"/>
    <property type="project" value="InterPro"/>
</dbReference>
<evidence type="ECO:0000313" key="2">
    <source>
        <dbReference type="EMBL" id="OHA31997.1"/>
    </source>
</evidence>
<feature type="domain" description="Homing endonuclease LAGLIDADG" evidence="1">
    <location>
        <begin position="121"/>
        <end position="203"/>
    </location>
</feature>
<gene>
    <name evidence="2" type="ORF">A2928_00170</name>
</gene>
<dbReference type="Pfam" id="PF14528">
    <property type="entry name" value="LAGLIDADG_3"/>
    <property type="match status" value="1"/>
</dbReference>
<dbReference type="SUPFAM" id="SSF55608">
    <property type="entry name" value="Homing endonucleases"/>
    <property type="match status" value="2"/>
</dbReference>
<proteinExistence type="predicted"/>
<protein>
    <recommendedName>
        <fullName evidence="1">Homing endonuclease LAGLIDADG domain-containing protein</fullName>
    </recommendedName>
</protein>
<evidence type="ECO:0000313" key="3">
    <source>
        <dbReference type="Proteomes" id="UP000176221"/>
    </source>
</evidence>
<evidence type="ECO:0000259" key="1">
    <source>
        <dbReference type="Pfam" id="PF14528"/>
    </source>
</evidence>
<dbReference type="Proteomes" id="UP000176221">
    <property type="component" value="Unassembled WGS sequence"/>
</dbReference>